<sequence length="96" mass="10874">MTALGRANHTEKNAHDAKKNKNFERFIVFMTDGEMTGSTGVWNKPIDDKVRGICDQAKADGIKVYASLSWHLPKERLFWKPVQVGLQTTTTTNPRQ</sequence>
<comment type="caution">
    <text evidence="1">The sequence shown here is derived from an EMBL/GenBank/DDBJ whole genome shotgun (WGS) entry which is preliminary data.</text>
</comment>
<evidence type="ECO:0000313" key="2">
    <source>
        <dbReference type="Proteomes" id="UP000519897"/>
    </source>
</evidence>
<name>A0A7W6LM78_9HYPH</name>
<dbReference type="EMBL" id="JACIEC010000015">
    <property type="protein sequence ID" value="MBB4145988.1"/>
    <property type="molecule type" value="Genomic_DNA"/>
</dbReference>
<dbReference type="Proteomes" id="UP000519897">
    <property type="component" value="Unassembled WGS sequence"/>
</dbReference>
<dbReference type="RefSeq" id="WP_183898080.1">
    <property type="nucleotide sequence ID" value="NZ_JACIEC010000015.1"/>
</dbReference>
<evidence type="ECO:0008006" key="3">
    <source>
        <dbReference type="Google" id="ProtNLM"/>
    </source>
</evidence>
<gene>
    <name evidence="1" type="ORF">GGQ72_004556</name>
</gene>
<organism evidence="1 2">
    <name type="scientific">Rhizobium rhizoryzae</name>
    <dbReference type="NCBI Taxonomy" id="451876"/>
    <lineage>
        <taxon>Bacteria</taxon>
        <taxon>Pseudomonadati</taxon>
        <taxon>Pseudomonadota</taxon>
        <taxon>Alphaproteobacteria</taxon>
        <taxon>Hyphomicrobiales</taxon>
        <taxon>Rhizobiaceae</taxon>
        <taxon>Rhizobium/Agrobacterium group</taxon>
        <taxon>Rhizobium</taxon>
    </lineage>
</organism>
<accession>A0A7W6LM78</accession>
<dbReference type="AlphaFoldDB" id="A0A7W6LM78"/>
<evidence type="ECO:0000313" key="1">
    <source>
        <dbReference type="EMBL" id="MBB4145988.1"/>
    </source>
</evidence>
<protein>
    <recommendedName>
        <fullName evidence="3">VWA domain-containing protein</fullName>
    </recommendedName>
</protein>
<proteinExistence type="predicted"/>
<reference evidence="1 2" key="1">
    <citation type="submission" date="2020-08" db="EMBL/GenBank/DDBJ databases">
        <title>Genomic Encyclopedia of Type Strains, Phase IV (KMG-IV): sequencing the most valuable type-strain genomes for metagenomic binning, comparative biology and taxonomic classification.</title>
        <authorList>
            <person name="Goeker M."/>
        </authorList>
    </citation>
    <scope>NUCLEOTIDE SEQUENCE [LARGE SCALE GENOMIC DNA]</scope>
    <source>
        <strain evidence="1 2">DSM 29514</strain>
    </source>
</reference>
<keyword evidence="2" id="KW-1185">Reference proteome</keyword>